<accession>X1NHC0</accession>
<dbReference type="GO" id="GO:0003824">
    <property type="term" value="F:catalytic activity"/>
    <property type="evidence" value="ECO:0007669"/>
    <property type="project" value="InterPro"/>
</dbReference>
<dbReference type="InterPro" id="IPR023631">
    <property type="entry name" value="Amidase_dom"/>
</dbReference>
<evidence type="ECO:0000313" key="2">
    <source>
        <dbReference type="EMBL" id="GAI43437.1"/>
    </source>
</evidence>
<dbReference type="EMBL" id="BARV01024023">
    <property type="protein sequence ID" value="GAI43437.1"/>
    <property type="molecule type" value="Genomic_DNA"/>
</dbReference>
<dbReference type="SUPFAM" id="SSF75304">
    <property type="entry name" value="Amidase signature (AS) enzymes"/>
    <property type="match status" value="1"/>
</dbReference>
<dbReference type="PANTHER" id="PTHR11895:SF76">
    <property type="entry name" value="INDOLEACETAMIDE HYDROLASE"/>
    <property type="match status" value="1"/>
</dbReference>
<dbReference type="AlphaFoldDB" id="X1NHC0"/>
<name>X1NHC0_9ZZZZ</name>
<protein>
    <recommendedName>
        <fullName evidence="1">Amidase domain-containing protein</fullName>
    </recommendedName>
</protein>
<comment type="caution">
    <text evidence="2">The sequence shown here is derived from an EMBL/GenBank/DDBJ whole genome shotgun (WGS) entry which is preliminary data.</text>
</comment>
<organism evidence="2">
    <name type="scientific">marine sediment metagenome</name>
    <dbReference type="NCBI Taxonomy" id="412755"/>
    <lineage>
        <taxon>unclassified sequences</taxon>
        <taxon>metagenomes</taxon>
        <taxon>ecological metagenomes</taxon>
    </lineage>
</organism>
<feature type="domain" description="Amidase" evidence="1">
    <location>
        <begin position="2"/>
        <end position="84"/>
    </location>
</feature>
<proteinExistence type="predicted"/>
<dbReference type="InterPro" id="IPR000120">
    <property type="entry name" value="Amidase"/>
</dbReference>
<dbReference type="PANTHER" id="PTHR11895">
    <property type="entry name" value="TRANSAMIDASE"/>
    <property type="match status" value="1"/>
</dbReference>
<dbReference type="Pfam" id="PF01425">
    <property type="entry name" value="Amidase"/>
    <property type="match status" value="1"/>
</dbReference>
<gene>
    <name evidence="2" type="ORF">S06H3_39296</name>
</gene>
<dbReference type="Gene3D" id="3.90.1300.10">
    <property type="entry name" value="Amidase signature (AS) domain"/>
    <property type="match status" value="1"/>
</dbReference>
<feature type="non-terminal residue" evidence="2">
    <location>
        <position position="1"/>
    </location>
</feature>
<reference evidence="2" key="1">
    <citation type="journal article" date="2014" name="Front. Microbiol.">
        <title>High frequency of phylogenetically diverse reductive dehalogenase-homologous genes in deep subseafloor sedimentary metagenomes.</title>
        <authorList>
            <person name="Kawai M."/>
            <person name="Futagami T."/>
            <person name="Toyoda A."/>
            <person name="Takaki Y."/>
            <person name="Nishi S."/>
            <person name="Hori S."/>
            <person name="Arai W."/>
            <person name="Tsubouchi T."/>
            <person name="Morono Y."/>
            <person name="Uchiyama I."/>
            <person name="Ito T."/>
            <person name="Fujiyama A."/>
            <person name="Inagaki F."/>
            <person name="Takami H."/>
        </authorList>
    </citation>
    <scope>NUCLEOTIDE SEQUENCE</scope>
    <source>
        <strain evidence="2">Expedition CK06-06</strain>
    </source>
</reference>
<dbReference type="InterPro" id="IPR036928">
    <property type="entry name" value="AS_sf"/>
</dbReference>
<sequence>AHLFERYDYLLLPSAQVFPFDAKLAWPTAVGGRAMDTYHRWMEVVIGPTLAGLPSISVPVGFNSDGLPMGLQIIGPAQADHAVLQLAYAHEQLTWWVERRPPPCLLA</sequence>
<evidence type="ECO:0000259" key="1">
    <source>
        <dbReference type="Pfam" id="PF01425"/>
    </source>
</evidence>